<dbReference type="CDD" id="cd06257">
    <property type="entry name" value="DnaJ"/>
    <property type="match status" value="1"/>
</dbReference>
<evidence type="ECO:0000313" key="3">
    <source>
        <dbReference type="EMBL" id="CAD8537309.1"/>
    </source>
</evidence>
<name>A0A7S0J0M8_9EUKA</name>
<protein>
    <recommendedName>
        <fullName evidence="2">J domain-containing protein</fullName>
    </recommendedName>
</protein>
<evidence type="ECO:0000259" key="2">
    <source>
        <dbReference type="PROSITE" id="PS50076"/>
    </source>
</evidence>
<feature type="domain" description="J" evidence="2">
    <location>
        <begin position="31"/>
        <end position="94"/>
    </location>
</feature>
<gene>
    <name evidence="3" type="ORF">CLEP1334_LOCUS12591</name>
</gene>
<proteinExistence type="predicted"/>
<feature type="chain" id="PRO_5030758143" description="J domain-containing protein" evidence="1">
    <location>
        <begin position="25"/>
        <end position="307"/>
    </location>
</feature>
<sequence length="307" mass="34921">MTTQVKRLFCFLIATAALYSSAEAPGNGARTFYDVLGVSRDASDSDIRRAFRQAALRAHPDKRRVADNREFEQLNEAYSTLSEPSSRSEYDAQLASRHSMSPSSVRLAVDLFCSLEEMLGGWQEVVVLHRRGILRVPTWVPPGSKHCDTLRVRLNALQLDVHVRLHQKPHLTYTRIGDDLRTVIWCHPLHNWVRPPLRLRTVCGHLLTVSSAGMRIQKRETRTFPGYGMPRSADQHESLARRGALIVEVRVRSMHVFIMDTALLAGVALLGWLPFKWHAHHVRKPQAQKSRLQLALQSLIAFLFDEL</sequence>
<reference evidence="3" key="1">
    <citation type="submission" date="2021-01" db="EMBL/GenBank/DDBJ databases">
        <authorList>
            <person name="Corre E."/>
            <person name="Pelletier E."/>
            <person name="Niang G."/>
            <person name="Scheremetjew M."/>
            <person name="Finn R."/>
            <person name="Kale V."/>
            <person name="Holt S."/>
            <person name="Cochrane G."/>
            <person name="Meng A."/>
            <person name="Brown T."/>
            <person name="Cohen L."/>
        </authorList>
    </citation>
    <scope>NUCLEOTIDE SEQUENCE</scope>
    <source>
        <strain evidence="3">RCC1130</strain>
    </source>
</reference>
<keyword evidence="1" id="KW-0732">Signal</keyword>
<dbReference type="PANTHER" id="PTHR44825">
    <property type="match status" value="1"/>
</dbReference>
<dbReference type="InterPro" id="IPR052763">
    <property type="entry name" value="DnaJ_C4"/>
</dbReference>
<dbReference type="InterPro" id="IPR001623">
    <property type="entry name" value="DnaJ_domain"/>
</dbReference>
<accession>A0A7S0J0M8</accession>
<dbReference type="Gene3D" id="1.10.287.110">
    <property type="entry name" value="DnaJ domain"/>
    <property type="match status" value="1"/>
</dbReference>
<dbReference type="SUPFAM" id="SSF46565">
    <property type="entry name" value="Chaperone J-domain"/>
    <property type="match status" value="1"/>
</dbReference>
<evidence type="ECO:0000256" key="1">
    <source>
        <dbReference type="SAM" id="SignalP"/>
    </source>
</evidence>
<dbReference type="AlphaFoldDB" id="A0A7S0J0M8"/>
<organism evidence="3">
    <name type="scientific">Calcidiscus leptoporus</name>
    <dbReference type="NCBI Taxonomy" id="127549"/>
    <lineage>
        <taxon>Eukaryota</taxon>
        <taxon>Haptista</taxon>
        <taxon>Haptophyta</taxon>
        <taxon>Prymnesiophyceae</taxon>
        <taxon>Coccolithales</taxon>
        <taxon>Calcidiscaceae</taxon>
        <taxon>Calcidiscus</taxon>
    </lineage>
</organism>
<dbReference type="PANTHER" id="PTHR44825:SF1">
    <property type="entry name" value="DNAJ HOMOLOG SUBFAMILY C MEMBER 4"/>
    <property type="match status" value="1"/>
</dbReference>
<feature type="signal peptide" evidence="1">
    <location>
        <begin position="1"/>
        <end position="24"/>
    </location>
</feature>
<dbReference type="SMART" id="SM00271">
    <property type="entry name" value="DnaJ"/>
    <property type="match status" value="1"/>
</dbReference>
<dbReference type="EMBL" id="HBER01025005">
    <property type="protein sequence ID" value="CAD8537309.1"/>
    <property type="molecule type" value="Transcribed_RNA"/>
</dbReference>
<dbReference type="PRINTS" id="PR00625">
    <property type="entry name" value="JDOMAIN"/>
</dbReference>
<dbReference type="Gene3D" id="2.60.260.20">
    <property type="entry name" value="Urease metallochaperone UreE, N-terminal domain"/>
    <property type="match status" value="1"/>
</dbReference>
<dbReference type="Pfam" id="PF00226">
    <property type="entry name" value="DnaJ"/>
    <property type="match status" value="1"/>
</dbReference>
<dbReference type="InterPro" id="IPR036869">
    <property type="entry name" value="J_dom_sf"/>
</dbReference>
<dbReference type="PROSITE" id="PS50076">
    <property type="entry name" value="DNAJ_2"/>
    <property type="match status" value="1"/>
</dbReference>